<dbReference type="EMBL" id="FWXV01000024">
    <property type="protein sequence ID" value="SMD27439.1"/>
    <property type="molecule type" value="Genomic_DNA"/>
</dbReference>
<reference evidence="2 3" key="1">
    <citation type="submission" date="2017-04" db="EMBL/GenBank/DDBJ databases">
        <authorList>
            <person name="Afonso C.L."/>
            <person name="Miller P.J."/>
            <person name="Scott M.A."/>
            <person name="Spackman E."/>
            <person name="Goraichik I."/>
            <person name="Dimitrov K.M."/>
            <person name="Suarez D.L."/>
            <person name="Swayne D.E."/>
        </authorList>
    </citation>
    <scope>NUCLEOTIDE SEQUENCE [LARGE SCALE GENOMIC DNA]</scope>
    <source>
        <strain evidence="2 3">DSM 43828</strain>
    </source>
</reference>
<name>A0A1Y5YCT7_KIBAR</name>
<evidence type="ECO:0000256" key="1">
    <source>
        <dbReference type="SAM" id="MobiDB-lite"/>
    </source>
</evidence>
<evidence type="ECO:0000313" key="3">
    <source>
        <dbReference type="Proteomes" id="UP000192674"/>
    </source>
</evidence>
<dbReference type="Pfam" id="PF13814">
    <property type="entry name" value="Replic_Relax"/>
    <property type="match status" value="1"/>
</dbReference>
<dbReference type="Proteomes" id="UP000192674">
    <property type="component" value="Unassembled WGS sequence"/>
</dbReference>
<sequence length="332" mass="37235">MITNPTPQRTLRGHRTTQPTRRAANTADHRLWLAHHLTGRDRWLIRMLFEHKVLTSHQIIDLAFHTRRVANQRLRLLYLWGIVHRFQPYLTVGSAPMHYVLDSTGATILAEEEGIKPSTLNYNRDRAAGRAQSLQLAHDVGCNSLFTTLVRRGRQPGATGHLTTWWSAARCRRLWGDIVTPDGYGRWTDTNGDVEWFIEFDFGTEQLSRLTDKLHRYTRLATSTGVTTPVLMWFPTPTREAAARTAIEGLNVPVATTNATAASNALDMGEPRWLGLGNAQSRGRVTLVDLPTLWPDIPVLETGTNNLAASSSDLAAPHPMPPPTVEYERARS</sequence>
<accession>A0A1Y5YCT7</accession>
<feature type="region of interest" description="Disordered" evidence="1">
    <location>
        <begin position="1"/>
        <end position="24"/>
    </location>
</feature>
<dbReference type="OrthoDB" id="2562278at2"/>
<dbReference type="AlphaFoldDB" id="A0A1Y5YCT7"/>
<proteinExistence type="predicted"/>
<feature type="region of interest" description="Disordered" evidence="1">
    <location>
        <begin position="310"/>
        <end position="332"/>
    </location>
</feature>
<organism evidence="2 3">
    <name type="scientific">Kibdelosporangium aridum</name>
    <dbReference type="NCBI Taxonomy" id="2030"/>
    <lineage>
        <taxon>Bacteria</taxon>
        <taxon>Bacillati</taxon>
        <taxon>Actinomycetota</taxon>
        <taxon>Actinomycetes</taxon>
        <taxon>Pseudonocardiales</taxon>
        <taxon>Pseudonocardiaceae</taxon>
        <taxon>Kibdelosporangium</taxon>
    </lineage>
</organism>
<keyword evidence="3" id="KW-1185">Reference proteome</keyword>
<protein>
    <submittedName>
        <fullName evidence="2">Replication-relaxation</fullName>
    </submittedName>
</protein>
<evidence type="ECO:0000313" key="2">
    <source>
        <dbReference type="EMBL" id="SMD27439.1"/>
    </source>
</evidence>
<dbReference type="RefSeq" id="WP_084434973.1">
    <property type="nucleotide sequence ID" value="NZ_FWXV01000024.1"/>
</dbReference>
<dbReference type="InterPro" id="IPR025855">
    <property type="entry name" value="Replic_Relax"/>
</dbReference>
<gene>
    <name evidence="2" type="ORF">SAMN05661093_11046</name>
</gene>